<dbReference type="EC" id="3.2.1.1" evidence="4 10"/>
<evidence type="ECO:0000256" key="14">
    <source>
        <dbReference type="SAM" id="MobiDB-lite"/>
    </source>
</evidence>
<feature type="active site" description="Proton donor" evidence="11">
    <location>
        <position position="226"/>
    </location>
</feature>
<dbReference type="SMART" id="SM00810">
    <property type="entry name" value="Alpha-amyl_C2"/>
    <property type="match status" value="1"/>
</dbReference>
<dbReference type="GO" id="GO:0004556">
    <property type="term" value="F:alpha-amylase activity"/>
    <property type="evidence" value="ECO:0007669"/>
    <property type="project" value="UniProtKB-UniRule"/>
</dbReference>
<evidence type="ECO:0000313" key="17">
    <source>
        <dbReference type="EMBL" id="KAF3971503.1"/>
    </source>
</evidence>
<feature type="compositionally biased region" description="Polar residues" evidence="14">
    <location>
        <begin position="230"/>
        <end position="243"/>
    </location>
</feature>
<evidence type="ECO:0000256" key="8">
    <source>
        <dbReference type="ARBA" id="ARBA00023295"/>
    </source>
</evidence>
<comment type="caution">
    <text evidence="17">The sequence shown here is derived from an EMBL/GenBank/DDBJ whole genome shotgun (WGS) entry which is preliminary data.</text>
</comment>
<evidence type="ECO:0000256" key="7">
    <source>
        <dbReference type="ARBA" id="ARBA00023277"/>
    </source>
</evidence>
<evidence type="ECO:0000256" key="1">
    <source>
        <dbReference type="ARBA" id="ARBA00000548"/>
    </source>
</evidence>
<evidence type="ECO:0000256" key="5">
    <source>
        <dbReference type="ARBA" id="ARBA00022723"/>
    </source>
</evidence>
<dbReference type="InterPro" id="IPR013780">
    <property type="entry name" value="Glyco_hydro_b"/>
</dbReference>
<evidence type="ECO:0000259" key="16">
    <source>
        <dbReference type="SMART" id="SM00810"/>
    </source>
</evidence>
<dbReference type="SMART" id="SM00642">
    <property type="entry name" value="Aamy"/>
    <property type="match status" value="1"/>
</dbReference>
<keyword evidence="8 13" id="KW-0326">Glycosidase</keyword>
<organism evidence="17 18">
    <name type="scientific">Castanea mollissima</name>
    <name type="common">Chinese chestnut</name>
    <dbReference type="NCBI Taxonomy" id="60419"/>
    <lineage>
        <taxon>Eukaryota</taxon>
        <taxon>Viridiplantae</taxon>
        <taxon>Streptophyta</taxon>
        <taxon>Embryophyta</taxon>
        <taxon>Tracheophyta</taxon>
        <taxon>Spermatophyta</taxon>
        <taxon>Magnoliopsida</taxon>
        <taxon>eudicotyledons</taxon>
        <taxon>Gunneridae</taxon>
        <taxon>Pentapetalae</taxon>
        <taxon>rosids</taxon>
        <taxon>fabids</taxon>
        <taxon>Fagales</taxon>
        <taxon>Fagaceae</taxon>
        <taxon>Castanea</taxon>
    </lineage>
</organism>
<feature type="chain" id="PRO_5035350859" description="Alpha-amylase" evidence="10">
    <location>
        <begin position="23"/>
        <end position="422"/>
    </location>
</feature>
<dbReference type="PRINTS" id="PR00110">
    <property type="entry name" value="ALPHAAMYLASE"/>
</dbReference>
<dbReference type="GO" id="GO:0005509">
    <property type="term" value="F:calcium ion binding"/>
    <property type="evidence" value="ECO:0007669"/>
    <property type="project" value="UniProtKB-UniRule"/>
</dbReference>
<gene>
    <name evidence="17" type="ORF">CMV_004903</name>
</gene>
<accession>A0A8J4VT93</accession>
<evidence type="ECO:0000256" key="3">
    <source>
        <dbReference type="ARBA" id="ARBA00008061"/>
    </source>
</evidence>
<dbReference type="InterPro" id="IPR017853">
    <property type="entry name" value="GH"/>
</dbReference>
<evidence type="ECO:0000256" key="2">
    <source>
        <dbReference type="ARBA" id="ARBA00001913"/>
    </source>
</evidence>
<dbReference type="InterPro" id="IPR012850">
    <property type="entry name" value="A-amylase_bs_C"/>
</dbReference>
<evidence type="ECO:0000256" key="12">
    <source>
        <dbReference type="RuleBase" id="RU003615"/>
    </source>
</evidence>
<evidence type="ECO:0000259" key="15">
    <source>
        <dbReference type="SMART" id="SM00642"/>
    </source>
</evidence>
<dbReference type="GO" id="GO:0005975">
    <property type="term" value="P:carbohydrate metabolic process"/>
    <property type="evidence" value="ECO:0007669"/>
    <property type="project" value="InterPro"/>
</dbReference>
<feature type="domain" description="Glycosyl hydrolase family 13 catalytic" evidence="15">
    <location>
        <begin position="22"/>
        <end position="360"/>
    </location>
</feature>
<dbReference type="Pfam" id="PF00128">
    <property type="entry name" value="Alpha-amylase"/>
    <property type="match status" value="1"/>
</dbReference>
<evidence type="ECO:0000256" key="13">
    <source>
        <dbReference type="RuleBase" id="RU361134"/>
    </source>
</evidence>
<sequence length="422" mass="46664">MKLMNFLTLLCVSLLPSFAVSAILFQGFNWASSNKGGWYNSLKNSIPDLANAGITHVWLPPPSQSAASGPQGYLPGRLYDLDASKYGSKDELNSLIVALHEKGIKAVADIVINHRTAEKQDGRGIWCIFEGGTPDGRLDWGPHFICKNDTAYSDGTGNLDSGGDFSDAPDIDHLNPQVQKELSEWMNWLKTEIGFDGWRFDFVLGYAASITKIYMEQTKPEFAVGENWAPFSNGNDNKPNPNQDAHRGAIADWIQAAGGAVTAFDFTTKGILQAAVEGELWRLKDSNGNPPGLIGIKPENSVTFIDNHDTWSQKTWPFPSDKVMLGYVYILTHPGTPTIFYDHFFEWGLKDELSKWIAIRSRNGINSKSTVNILASEADLYMARIDDKLIMKIGPKLDLGNLVPPNFQVVASGQDYAAWEKK</sequence>
<dbReference type="Proteomes" id="UP000737018">
    <property type="component" value="Unassembled WGS sequence"/>
</dbReference>
<dbReference type="AlphaFoldDB" id="A0A8J4VT93"/>
<protein>
    <recommendedName>
        <fullName evidence="4 10">Alpha-amylase</fullName>
        <ecNumber evidence="4 10">3.2.1.1</ecNumber>
    </recommendedName>
    <alternativeName>
        <fullName evidence="9 10">1,4-alpha-D-glucan glucanohydrolase</fullName>
    </alternativeName>
</protein>
<proteinExistence type="inferred from homology"/>
<feature type="signal peptide" evidence="10">
    <location>
        <begin position="1"/>
        <end position="22"/>
    </location>
</feature>
<comment type="catalytic activity">
    <reaction evidence="1 10 13">
        <text>Endohydrolysis of (1-&gt;4)-alpha-D-glucosidic linkages in polysaccharides containing three or more (1-&gt;4)-alpha-linked D-glucose units.</text>
        <dbReference type="EC" id="3.2.1.1"/>
    </reaction>
</comment>
<evidence type="ECO:0000256" key="9">
    <source>
        <dbReference type="ARBA" id="ARBA00030238"/>
    </source>
</evidence>
<dbReference type="EMBL" id="JRKL02000421">
    <property type="protein sequence ID" value="KAF3971503.1"/>
    <property type="molecule type" value="Genomic_DNA"/>
</dbReference>
<feature type="active site" description="Nucleophile" evidence="11">
    <location>
        <position position="201"/>
    </location>
</feature>
<evidence type="ECO:0000256" key="10">
    <source>
        <dbReference type="PIRNR" id="PIRNR001028"/>
    </source>
</evidence>
<dbReference type="SUPFAM" id="SSF51445">
    <property type="entry name" value="(Trans)glycosidases"/>
    <property type="match status" value="1"/>
</dbReference>
<reference evidence="17" key="1">
    <citation type="submission" date="2020-03" db="EMBL/GenBank/DDBJ databases">
        <title>Castanea mollissima Vanexum genome sequencing.</title>
        <authorList>
            <person name="Staton M."/>
        </authorList>
    </citation>
    <scope>NUCLEOTIDE SEQUENCE</scope>
    <source>
        <tissue evidence="17">Leaf</tissue>
    </source>
</reference>
<dbReference type="CDD" id="cd11314">
    <property type="entry name" value="AmyAc_arch_bac_plant_AmyA"/>
    <property type="match status" value="1"/>
</dbReference>
<dbReference type="InterPro" id="IPR013775">
    <property type="entry name" value="A-amylase_pln"/>
</dbReference>
<keyword evidence="7 13" id="KW-0119">Carbohydrate metabolism</keyword>
<dbReference type="SUPFAM" id="SSF51011">
    <property type="entry name" value="Glycosyl hydrolase domain"/>
    <property type="match status" value="1"/>
</dbReference>
<evidence type="ECO:0000256" key="4">
    <source>
        <dbReference type="ARBA" id="ARBA00012595"/>
    </source>
</evidence>
<evidence type="ECO:0000313" key="18">
    <source>
        <dbReference type="Proteomes" id="UP000737018"/>
    </source>
</evidence>
<evidence type="ECO:0000256" key="11">
    <source>
        <dbReference type="PIRSR" id="PIRSR001028-1"/>
    </source>
</evidence>
<dbReference type="InterPro" id="IPR006047">
    <property type="entry name" value="GH13_cat_dom"/>
</dbReference>
<keyword evidence="10" id="KW-0732">Signal</keyword>
<feature type="domain" description="Alpha-amylase C-terminal beta-sheet" evidence="16">
    <location>
        <begin position="361"/>
        <end position="421"/>
    </location>
</feature>
<comment type="cofactor">
    <cofactor evidence="2 10">
        <name>Ca(2+)</name>
        <dbReference type="ChEBI" id="CHEBI:29108"/>
    </cofactor>
</comment>
<feature type="region of interest" description="Disordered" evidence="14">
    <location>
        <begin position="226"/>
        <end position="245"/>
    </location>
</feature>
<dbReference type="PANTHER" id="PTHR43447">
    <property type="entry name" value="ALPHA-AMYLASE"/>
    <property type="match status" value="1"/>
</dbReference>
<dbReference type="Gene3D" id="2.60.40.1180">
    <property type="entry name" value="Golgi alpha-mannosidase II"/>
    <property type="match status" value="1"/>
</dbReference>
<comment type="similarity">
    <text evidence="3 10 12">Belongs to the glycosyl hydrolase 13 family.</text>
</comment>
<dbReference type="OrthoDB" id="550577at2759"/>
<keyword evidence="5" id="KW-0479">Metal-binding</keyword>
<dbReference type="InterPro" id="IPR006046">
    <property type="entry name" value="Alpha_amylase"/>
</dbReference>
<keyword evidence="18" id="KW-1185">Reference proteome</keyword>
<dbReference type="Gene3D" id="3.20.20.80">
    <property type="entry name" value="Glycosidases"/>
    <property type="match status" value="1"/>
</dbReference>
<evidence type="ECO:0000256" key="6">
    <source>
        <dbReference type="ARBA" id="ARBA00022801"/>
    </source>
</evidence>
<name>A0A8J4VT93_9ROSI</name>
<dbReference type="Pfam" id="PF07821">
    <property type="entry name" value="Alpha-amyl_C2"/>
    <property type="match status" value="1"/>
</dbReference>
<dbReference type="PIRSF" id="PIRSF001028">
    <property type="entry name" value="Alph-amls_plant"/>
    <property type="match status" value="1"/>
</dbReference>
<keyword evidence="6 13" id="KW-0378">Hydrolase</keyword>